<feature type="compositionally biased region" description="Basic and acidic residues" evidence="1">
    <location>
        <begin position="548"/>
        <end position="563"/>
    </location>
</feature>
<accession>A0A0G4GQX4</accession>
<organism evidence="3">
    <name type="scientific">Chromera velia CCMP2878</name>
    <dbReference type="NCBI Taxonomy" id="1169474"/>
    <lineage>
        <taxon>Eukaryota</taxon>
        <taxon>Sar</taxon>
        <taxon>Alveolata</taxon>
        <taxon>Colpodellida</taxon>
        <taxon>Chromeraceae</taxon>
        <taxon>Chromera</taxon>
    </lineage>
</organism>
<feature type="transmembrane region" description="Helical" evidence="2">
    <location>
        <begin position="6"/>
        <end position="26"/>
    </location>
</feature>
<name>A0A0G4GQX4_9ALVE</name>
<feature type="compositionally biased region" description="Polar residues" evidence="1">
    <location>
        <begin position="217"/>
        <end position="229"/>
    </location>
</feature>
<feature type="compositionally biased region" description="Gly residues" evidence="1">
    <location>
        <begin position="378"/>
        <end position="389"/>
    </location>
</feature>
<feature type="compositionally biased region" description="Low complexity" evidence="1">
    <location>
        <begin position="199"/>
        <end position="216"/>
    </location>
</feature>
<dbReference type="VEuPathDB" id="CryptoDB:Cvel_22985"/>
<feature type="transmembrane region" description="Helical" evidence="2">
    <location>
        <begin position="158"/>
        <end position="182"/>
    </location>
</feature>
<keyword evidence="2" id="KW-0472">Membrane</keyword>
<feature type="compositionally biased region" description="Basic and acidic residues" evidence="1">
    <location>
        <begin position="497"/>
        <end position="533"/>
    </location>
</feature>
<dbReference type="EMBL" id="CDMZ01001456">
    <property type="protein sequence ID" value="CEM32867.1"/>
    <property type="molecule type" value="Genomic_DNA"/>
</dbReference>
<reference evidence="3" key="1">
    <citation type="submission" date="2014-11" db="EMBL/GenBank/DDBJ databases">
        <authorList>
            <person name="Otto D Thomas"/>
            <person name="Naeem Raeece"/>
        </authorList>
    </citation>
    <scope>NUCLEOTIDE SEQUENCE</scope>
</reference>
<gene>
    <name evidence="3" type="ORF">Cvel_22985</name>
</gene>
<evidence type="ECO:0000313" key="3">
    <source>
        <dbReference type="EMBL" id="CEM32867.1"/>
    </source>
</evidence>
<feature type="region of interest" description="Disordered" evidence="1">
    <location>
        <begin position="199"/>
        <end position="229"/>
    </location>
</feature>
<feature type="compositionally biased region" description="Basic and acidic residues" evidence="1">
    <location>
        <begin position="598"/>
        <end position="657"/>
    </location>
</feature>
<feature type="compositionally biased region" description="Basic and acidic residues" evidence="1">
    <location>
        <begin position="402"/>
        <end position="490"/>
    </location>
</feature>
<proteinExistence type="predicted"/>
<keyword evidence="2" id="KW-0812">Transmembrane</keyword>
<feature type="region of interest" description="Disordered" evidence="1">
    <location>
        <begin position="377"/>
        <end position="702"/>
    </location>
</feature>
<sequence>MGPLTAASLFGGIFMFSLGFLMLGGFSDEAGQCRGTTASSCTDYKGSNSDALKYTIVMSGNYSDTSNAGSAPDSSLYVDEIKEYMSCQTTFPLTPQGYSFLFRHQNVPDRGTANCTLAGCSSWQCLEITSSCSNGVKNLFQSFSCVDPIYSLKFTQPLLGFALALILAGTLLVLGSTVYAILAISGCNPIENRLNRFKQVQSPQPQPQAQPSVAVQNIPTGGNDASKQQTDIEKGKGNILSVNIPQVSMPNAQQLQQQVPPVQLQSPAYPGVGGISPRTPGAIQAGSLQNLQVQTPSPARFSPEPLSQAVAPSPLGPGGVAGFGAAGALGAAGGVVGTMKTAGEGAVGRVGGGAREYGEALGGRAMDMGGEISREAAGGWGGAGNGWGGEIPSAASPAALDLQRRQKEREREKQREREELDALLENRQRDRERERQKQREREELDARLEQKYRDKEMEREREQRERQRERQQDRDRGGDRDRERERDRLMRGPRGGGGDRERDRSPLSMSDGERGREYRERDRDRGGEREDPRQQQQRSAGGGGGARPYRDPLDGYDPREKHTQQMASDSRGDRGDAPRGPPRDRDRDRGAPSPSGPGRRERERERETDPVRQRERERDRSPPVRGESRERHAEWDRWGEKDRDRDRGGARDREGEFRGVTPMRVGDGSGAGVSAEDLANIPQARGSVTLERGQSGEYWPES</sequence>
<dbReference type="AlphaFoldDB" id="A0A0G4GQX4"/>
<keyword evidence="2" id="KW-1133">Transmembrane helix</keyword>
<evidence type="ECO:0000256" key="2">
    <source>
        <dbReference type="SAM" id="Phobius"/>
    </source>
</evidence>
<feature type="compositionally biased region" description="Basic and acidic residues" evidence="1">
    <location>
        <begin position="570"/>
        <end position="590"/>
    </location>
</feature>
<protein>
    <submittedName>
        <fullName evidence="3">Uncharacterized protein</fullName>
    </submittedName>
</protein>
<evidence type="ECO:0000256" key="1">
    <source>
        <dbReference type="SAM" id="MobiDB-lite"/>
    </source>
</evidence>